<keyword evidence="3" id="KW-0645">Protease</keyword>
<keyword evidence="7 8" id="KW-0472">Membrane</keyword>
<dbReference type="InterPro" id="IPR022764">
    <property type="entry name" value="Peptidase_S54_rhomboid_dom"/>
</dbReference>
<keyword evidence="6 8" id="KW-1133">Transmembrane helix</keyword>
<feature type="transmembrane region" description="Helical" evidence="8">
    <location>
        <begin position="85"/>
        <end position="104"/>
    </location>
</feature>
<dbReference type="RefSeq" id="WP_022627507.1">
    <property type="nucleotide sequence ID" value="NZ_ATAE01000009.1"/>
</dbReference>
<name>U6ST49_9BACI</name>
<dbReference type="AlphaFoldDB" id="U6ST49"/>
<evidence type="ECO:0000256" key="6">
    <source>
        <dbReference type="ARBA" id="ARBA00022989"/>
    </source>
</evidence>
<comment type="subcellular location">
    <subcellularLocation>
        <location evidence="1">Membrane</location>
        <topology evidence="1">Multi-pass membrane protein</topology>
    </subcellularLocation>
</comment>
<feature type="domain" description="Peptidase S54 rhomboid" evidence="9">
    <location>
        <begin position="46"/>
        <end position="182"/>
    </location>
</feature>
<feature type="transmembrane region" description="Helical" evidence="8">
    <location>
        <begin position="165"/>
        <end position="181"/>
    </location>
</feature>
<feature type="transmembrane region" description="Helical" evidence="8">
    <location>
        <begin position="48"/>
        <end position="73"/>
    </location>
</feature>
<accession>U6ST49</accession>
<evidence type="ECO:0000256" key="1">
    <source>
        <dbReference type="ARBA" id="ARBA00004141"/>
    </source>
</evidence>
<evidence type="ECO:0000256" key="4">
    <source>
        <dbReference type="ARBA" id="ARBA00022692"/>
    </source>
</evidence>
<comment type="similarity">
    <text evidence="2">Belongs to the peptidase S54 family.</text>
</comment>
<keyword evidence="11" id="KW-1185">Reference proteome</keyword>
<dbReference type="Proteomes" id="UP000017170">
    <property type="component" value="Unassembled WGS sequence"/>
</dbReference>
<dbReference type="PATRIC" id="fig|1188261.3.peg.1183"/>
<evidence type="ECO:0000256" key="8">
    <source>
        <dbReference type="SAM" id="Phobius"/>
    </source>
</evidence>
<feature type="transmembrane region" description="Helical" evidence="8">
    <location>
        <begin position="110"/>
        <end position="128"/>
    </location>
</feature>
<dbReference type="Gene3D" id="1.20.1540.10">
    <property type="entry name" value="Rhomboid-like"/>
    <property type="match status" value="1"/>
</dbReference>
<dbReference type="Pfam" id="PF01694">
    <property type="entry name" value="Rhomboid"/>
    <property type="match status" value="1"/>
</dbReference>
<evidence type="ECO:0000256" key="7">
    <source>
        <dbReference type="ARBA" id="ARBA00023136"/>
    </source>
</evidence>
<organism evidence="10 11">
    <name type="scientific">Alkalihalophilus marmarensis DSM 21297</name>
    <dbReference type="NCBI Taxonomy" id="1188261"/>
    <lineage>
        <taxon>Bacteria</taxon>
        <taxon>Bacillati</taxon>
        <taxon>Bacillota</taxon>
        <taxon>Bacilli</taxon>
        <taxon>Bacillales</taxon>
        <taxon>Bacillaceae</taxon>
        <taxon>Alkalihalophilus</taxon>
    </lineage>
</organism>
<evidence type="ECO:0000313" key="10">
    <source>
        <dbReference type="EMBL" id="ERN54090.1"/>
    </source>
</evidence>
<protein>
    <recommendedName>
        <fullName evidence="9">Peptidase S54 rhomboid domain-containing protein</fullName>
    </recommendedName>
</protein>
<keyword evidence="4 8" id="KW-0812">Transmembrane</keyword>
<evidence type="ECO:0000256" key="5">
    <source>
        <dbReference type="ARBA" id="ARBA00022801"/>
    </source>
</evidence>
<dbReference type="PANTHER" id="PTHR43066">
    <property type="entry name" value="RHOMBOID-RELATED PROTEIN"/>
    <property type="match status" value="1"/>
</dbReference>
<gene>
    <name evidence="10" type="ORF">A33I_08965</name>
</gene>
<sequence>MEWNVLKKSPMTIAFFSICAVIFLYGKVTTSENIRFLALSYEQFPQNWFTLLSHGFVHVEWYHFLINMFLLLYIGSWVEQLLGKIKFLVLVVVCILSGGLTLVLLSTAGIGFSVAGMAILFYYHLTFPWEKELFFNLPNFVLPLAIVVISIVALTFGVMSSVGHIPHLVGAMIGIVFLIFFRKQHYPIKS</sequence>
<feature type="transmembrane region" description="Helical" evidence="8">
    <location>
        <begin position="12"/>
        <end position="28"/>
    </location>
</feature>
<dbReference type="GO" id="GO:0006508">
    <property type="term" value="P:proteolysis"/>
    <property type="evidence" value="ECO:0007669"/>
    <property type="project" value="UniProtKB-KW"/>
</dbReference>
<dbReference type="GO" id="GO:0004252">
    <property type="term" value="F:serine-type endopeptidase activity"/>
    <property type="evidence" value="ECO:0007669"/>
    <property type="project" value="InterPro"/>
</dbReference>
<proteinExistence type="inferred from homology"/>
<evidence type="ECO:0000256" key="3">
    <source>
        <dbReference type="ARBA" id="ARBA00022670"/>
    </source>
</evidence>
<evidence type="ECO:0000259" key="9">
    <source>
        <dbReference type="Pfam" id="PF01694"/>
    </source>
</evidence>
<evidence type="ECO:0000256" key="2">
    <source>
        <dbReference type="ARBA" id="ARBA00009045"/>
    </source>
</evidence>
<dbReference type="InterPro" id="IPR035952">
    <property type="entry name" value="Rhomboid-like_sf"/>
</dbReference>
<feature type="transmembrane region" description="Helical" evidence="8">
    <location>
        <begin position="140"/>
        <end position="159"/>
    </location>
</feature>
<dbReference type="SUPFAM" id="SSF144091">
    <property type="entry name" value="Rhomboid-like"/>
    <property type="match status" value="1"/>
</dbReference>
<comment type="caution">
    <text evidence="10">The sequence shown here is derived from an EMBL/GenBank/DDBJ whole genome shotgun (WGS) entry which is preliminary data.</text>
</comment>
<dbReference type="GO" id="GO:0016020">
    <property type="term" value="C:membrane"/>
    <property type="evidence" value="ECO:0007669"/>
    <property type="project" value="UniProtKB-SubCell"/>
</dbReference>
<dbReference type="PANTHER" id="PTHR43066:SF1">
    <property type="entry name" value="RHOMBOID PROTEIN 2"/>
    <property type="match status" value="1"/>
</dbReference>
<evidence type="ECO:0000313" key="11">
    <source>
        <dbReference type="Proteomes" id="UP000017170"/>
    </source>
</evidence>
<dbReference type="EMBL" id="ATAE01000009">
    <property type="protein sequence ID" value="ERN54090.1"/>
    <property type="molecule type" value="Genomic_DNA"/>
</dbReference>
<reference evidence="10 11" key="1">
    <citation type="journal article" date="2013" name="Genome Announc.">
        <title>Genome Sequence of the Extreme Obligate Alkaliphile Bacillus marmarensis Strain DSM 21297.</title>
        <authorList>
            <person name="Wernick D.G."/>
            <person name="Choi K.Y."/>
            <person name="Tat C.A."/>
            <person name="Lafontaine Rivera J.G."/>
            <person name="Liao J.C."/>
        </authorList>
    </citation>
    <scope>NUCLEOTIDE SEQUENCE [LARGE SCALE GENOMIC DNA]</scope>
    <source>
        <strain evidence="10 11">DSM 21297</strain>
    </source>
</reference>
<keyword evidence="5" id="KW-0378">Hydrolase</keyword>